<feature type="domain" description="EGF-like" evidence="6">
    <location>
        <begin position="276"/>
        <end position="311"/>
    </location>
</feature>
<dbReference type="PROSITE" id="PS50041">
    <property type="entry name" value="C_TYPE_LECTIN_2"/>
    <property type="match status" value="1"/>
</dbReference>
<name>C3Z835_BRAFL</name>
<dbReference type="PROSITE" id="PS01186">
    <property type="entry name" value="EGF_2"/>
    <property type="match status" value="1"/>
</dbReference>
<evidence type="ECO:0000256" key="5">
    <source>
        <dbReference type="SAM" id="Phobius"/>
    </source>
</evidence>
<dbReference type="Pfam" id="PF00051">
    <property type="entry name" value="Kringle"/>
    <property type="match status" value="1"/>
</dbReference>
<feature type="disulfide bond" evidence="3">
    <location>
        <begin position="280"/>
        <end position="290"/>
    </location>
</feature>
<evidence type="ECO:0008006" key="10">
    <source>
        <dbReference type="Google" id="ProtNLM"/>
    </source>
</evidence>
<gene>
    <name evidence="9" type="ORF">BRAFLDRAFT_87574</name>
</gene>
<proteinExistence type="predicted"/>
<feature type="transmembrane region" description="Helical" evidence="5">
    <location>
        <begin position="12"/>
        <end position="38"/>
    </location>
</feature>
<dbReference type="InterPro" id="IPR016187">
    <property type="entry name" value="CTDL_fold"/>
</dbReference>
<dbReference type="PROSITE" id="PS50070">
    <property type="entry name" value="KRINGLE_2"/>
    <property type="match status" value="1"/>
</dbReference>
<dbReference type="InterPro" id="IPR013806">
    <property type="entry name" value="Kringle-like"/>
</dbReference>
<feature type="disulfide bond" evidence="4">
    <location>
        <begin position="116"/>
        <end position="155"/>
    </location>
</feature>
<dbReference type="InterPro" id="IPR016186">
    <property type="entry name" value="C-type_lectin-like/link_sf"/>
</dbReference>
<dbReference type="Gene3D" id="3.10.100.10">
    <property type="entry name" value="Mannose-Binding Protein A, subunit A"/>
    <property type="match status" value="1"/>
</dbReference>
<keyword evidence="2 3" id="KW-1015">Disulfide bond</keyword>
<dbReference type="GO" id="GO:0005509">
    <property type="term" value="F:calcium ion binding"/>
    <property type="evidence" value="ECO:0007669"/>
    <property type="project" value="InterPro"/>
</dbReference>
<feature type="disulfide bond" evidence="4">
    <location>
        <begin position="144"/>
        <end position="167"/>
    </location>
</feature>
<keyword evidence="5" id="KW-0812">Transmembrane</keyword>
<evidence type="ECO:0000256" key="1">
    <source>
        <dbReference type="ARBA" id="ARBA00022572"/>
    </source>
</evidence>
<evidence type="ECO:0000313" key="9">
    <source>
        <dbReference type="EMBL" id="EEN51349.1"/>
    </source>
</evidence>
<evidence type="ECO:0000259" key="8">
    <source>
        <dbReference type="PROSITE" id="PS50070"/>
    </source>
</evidence>
<feature type="disulfide bond" evidence="3">
    <location>
        <begin position="301"/>
        <end position="310"/>
    </location>
</feature>
<dbReference type="InterPro" id="IPR000742">
    <property type="entry name" value="EGF"/>
</dbReference>
<dbReference type="CDD" id="cd00037">
    <property type="entry name" value="CLECT"/>
    <property type="match status" value="1"/>
</dbReference>
<dbReference type="PANTHER" id="PTHR22801:SF63">
    <property type="entry name" value="C-TYPE LECTIN DOMAIN-CONTAINING PROTEIN"/>
    <property type="match status" value="1"/>
</dbReference>
<dbReference type="SMART" id="SM00179">
    <property type="entry name" value="EGF_CA"/>
    <property type="match status" value="1"/>
</dbReference>
<dbReference type="Gene3D" id="2.40.20.10">
    <property type="entry name" value="Plasminogen Kringle 4"/>
    <property type="match status" value="1"/>
</dbReference>
<dbReference type="CDD" id="cd00054">
    <property type="entry name" value="EGF_CA"/>
    <property type="match status" value="1"/>
</dbReference>
<dbReference type="PROSITE" id="PS00021">
    <property type="entry name" value="KRINGLE_1"/>
    <property type="match status" value="1"/>
</dbReference>
<dbReference type="SUPFAM" id="SSF57440">
    <property type="entry name" value="Kringle-like"/>
    <property type="match status" value="1"/>
</dbReference>
<keyword evidence="1 4" id="KW-0420">Kringle</keyword>
<dbReference type="SUPFAM" id="SSF56436">
    <property type="entry name" value="C-type lectin-like"/>
    <property type="match status" value="1"/>
</dbReference>
<dbReference type="PANTHER" id="PTHR22801">
    <property type="entry name" value="LITHOSTATHINE"/>
    <property type="match status" value="1"/>
</dbReference>
<dbReference type="Gene3D" id="2.10.25.10">
    <property type="entry name" value="Laminin"/>
    <property type="match status" value="1"/>
</dbReference>
<dbReference type="eggNOG" id="KOG4297">
    <property type="taxonomic scope" value="Eukaryota"/>
</dbReference>
<organism>
    <name type="scientific">Branchiostoma floridae</name>
    <name type="common">Florida lancelet</name>
    <name type="synonym">Amphioxus</name>
    <dbReference type="NCBI Taxonomy" id="7739"/>
    <lineage>
        <taxon>Eukaryota</taxon>
        <taxon>Metazoa</taxon>
        <taxon>Chordata</taxon>
        <taxon>Cephalochordata</taxon>
        <taxon>Leptocardii</taxon>
        <taxon>Amphioxiformes</taxon>
        <taxon>Branchiostomatidae</taxon>
        <taxon>Branchiostoma</taxon>
    </lineage>
</organism>
<dbReference type="SMART" id="SM00130">
    <property type="entry name" value="KR"/>
    <property type="match status" value="1"/>
</dbReference>
<evidence type="ECO:0000256" key="2">
    <source>
        <dbReference type="ARBA" id="ARBA00023157"/>
    </source>
</evidence>
<sequence>MEMWNQIKSSKMFWLLLGSGLLILVLVVTGVILITGFVPEGQGQVENLMSWSGQQNSSTSWSTPLYKKTTSVVVSSTSFSPLSGWQPTGSVTDTHRGNTEILLTTIAPLTTTGLECQRWDSQKPHKHDYIAKKYPSADFTENYCRNPSDWHEVWCFTTARRTRWERCDIPFCGREIREYVSLGCWADACDRAIPTLEGTDPRLDGHNYQSRDNAIEKCYQVALSRGFPMFALQNGGQCLGSADGLYYTYRKYGPSTTCALDGEGGVWGNDVYRIKELNWCEAKPCQHGCCGNQNGGYKCTCPTGWTGQNCQHGPCPDDYQKYHDVCYKVFATRKSFSDSSRTCETAGGTLAMPRAAGINAFLISIVDKNRHADAWIGLHDRKREGRWMWIDGTPSRTGYTAWGPGEPNNQNGKQDCAMYWTANRSLWDDAYCNREEKFICQVKPSAVCISDVIILKITSVFGIMDKVSHVTILF</sequence>
<evidence type="ECO:0000256" key="3">
    <source>
        <dbReference type="PROSITE-ProRule" id="PRU00076"/>
    </source>
</evidence>
<dbReference type="InterPro" id="IPR001304">
    <property type="entry name" value="C-type_lectin-like"/>
</dbReference>
<dbReference type="CDD" id="cd00108">
    <property type="entry name" value="KR"/>
    <property type="match status" value="1"/>
</dbReference>
<dbReference type="InterPro" id="IPR001881">
    <property type="entry name" value="EGF-like_Ca-bd_dom"/>
</dbReference>
<dbReference type="PROSITE" id="PS00022">
    <property type="entry name" value="EGF_1"/>
    <property type="match status" value="1"/>
</dbReference>
<reference evidence="9" key="1">
    <citation type="journal article" date="2008" name="Nature">
        <title>The amphioxus genome and the evolution of the chordate karyotype.</title>
        <authorList>
            <consortium name="US DOE Joint Genome Institute (JGI-PGF)"/>
            <person name="Putnam N.H."/>
            <person name="Butts T."/>
            <person name="Ferrier D.E.K."/>
            <person name="Furlong R.F."/>
            <person name="Hellsten U."/>
            <person name="Kawashima T."/>
            <person name="Robinson-Rechavi M."/>
            <person name="Shoguchi E."/>
            <person name="Terry A."/>
            <person name="Yu J.-K."/>
            <person name="Benito-Gutierrez E.L."/>
            <person name="Dubchak I."/>
            <person name="Garcia-Fernandez J."/>
            <person name="Gibson-Brown J.J."/>
            <person name="Grigoriev I.V."/>
            <person name="Horton A.C."/>
            <person name="de Jong P.J."/>
            <person name="Jurka J."/>
            <person name="Kapitonov V.V."/>
            <person name="Kohara Y."/>
            <person name="Kuroki Y."/>
            <person name="Lindquist E."/>
            <person name="Lucas S."/>
            <person name="Osoegawa K."/>
            <person name="Pennacchio L.A."/>
            <person name="Salamov A.A."/>
            <person name="Satou Y."/>
            <person name="Sauka-Spengler T."/>
            <person name="Schmutz J."/>
            <person name="Shin-I T."/>
            <person name="Toyoda A."/>
            <person name="Bronner-Fraser M."/>
            <person name="Fujiyama A."/>
            <person name="Holland L.Z."/>
            <person name="Holland P.W.H."/>
            <person name="Satoh N."/>
            <person name="Rokhsar D.S."/>
        </authorList>
    </citation>
    <scope>NUCLEOTIDE SEQUENCE [LARGE SCALE GENOMIC DNA]</scope>
    <source>
        <strain evidence="9">S238N-H82</strain>
        <tissue evidence="9">Testes</tissue>
    </source>
</reference>
<dbReference type="Pfam" id="PF00059">
    <property type="entry name" value="Lectin_C"/>
    <property type="match status" value="1"/>
</dbReference>
<dbReference type="EMBL" id="GG666592">
    <property type="protein sequence ID" value="EEN51349.1"/>
    <property type="molecule type" value="Genomic_DNA"/>
</dbReference>
<dbReference type="PROSITE" id="PS00010">
    <property type="entry name" value="ASX_HYDROXYL"/>
    <property type="match status" value="1"/>
</dbReference>
<dbReference type="AlphaFoldDB" id="C3Z835"/>
<comment type="caution">
    <text evidence="3">Lacks conserved residue(s) required for the propagation of feature annotation.</text>
</comment>
<keyword evidence="5" id="KW-1133">Transmembrane helix</keyword>
<dbReference type="InterPro" id="IPR000001">
    <property type="entry name" value="Kringle"/>
</dbReference>
<dbReference type="PRINTS" id="PR00018">
    <property type="entry name" value="KRINGLE"/>
</dbReference>
<dbReference type="InterPro" id="IPR018378">
    <property type="entry name" value="C-type_lectin_CS"/>
</dbReference>
<dbReference type="InterPro" id="IPR050801">
    <property type="entry name" value="Ca-Dep_Lectins_ImmuneDev"/>
</dbReference>
<evidence type="ECO:0000256" key="4">
    <source>
        <dbReference type="PROSITE-ProRule" id="PRU00121"/>
    </source>
</evidence>
<dbReference type="InterPro" id="IPR018056">
    <property type="entry name" value="Kringle_CS"/>
</dbReference>
<dbReference type="SUPFAM" id="SSF57196">
    <property type="entry name" value="EGF/Laminin"/>
    <property type="match status" value="1"/>
</dbReference>
<accession>C3Z835</accession>
<feature type="domain" description="C-type lectin" evidence="7">
    <location>
        <begin position="322"/>
        <end position="441"/>
    </location>
</feature>
<dbReference type="InterPro" id="IPR000152">
    <property type="entry name" value="EGF-type_Asp/Asn_hydroxyl_site"/>
</dbReference>
<dbReference type="SMART" id="SM00034">
    <property type="entry name" value="CLECT"/>
    <property type="match status" value="1"/>
</dbReference>
<dbReference type="InterPro" id="IPR038178">
    <property type="entry name" value="Kringle_sf"/>
</dbReference>
<protein>
    <recommendedName>
        <fullName evidence="10">C-type lectin domain-containing protein</fullName>
    </recommendedName>
</protein>
<keyword evidence="5" id="KW-0472">Membrane</keyword>
<dbReference type="PROSITE" id="PS50026">
    <property type="entry name" value="EGF_3"/>
    <property type="match status" value="1"/>
</dbReference>
<feature type="domain" description="Kringle" evidence="8">
    <location>
        <begin position="110"/>
        <end position="172"/>
    </location>
</feature>
<dbReference type="InParanoid" id="C3Z835"/>
<dbReference type="PROSITE" id="PS00615">
    <property type="entry name" value="C_TYPE_LECTIN_1"/>
    <property type="match status" value="1"/>
</dbReference>
<evidence type="ECO:0000259" key="7">
    <source>
        <dbReference type="PROSITE" id="PS50041"/>
    </source>
</evidence>
<evidence type="ECO:0000259" key="6">
    <source>
        <dbReference type="PROSITE" id="PS50026"/>
    </source>
</evidence>
<keyword evidence="3" id="KW-0245">EGF-like domain</keyword>